<protein>
    <recommendedName>
        <fullName evidence="4">CCHC-type domain-containing protein</fullName>
    </recommendedName>
</protein>
<gene>
    <name evidence="2" type="ORF">NPIL_289941</name>
</gene>
<dbReference type="SUPFAM" id="SSF57756">
    <property type="entry name" value="Retrovirus zinc finger-like domains"/>
    <property type="match status" value="1"/>
</dbReference>
<evidence type="ECO:0000256" key="1">
    <source>
        <dbReference type="SAM" id="MobiDB-lite"/>
    </source>
</evidence>
<dbReference type="GO" id="GO:0003676">
    <property type="term" value="F:nucleic acid binding"/>
    <property type="evidence" value="ECO:0007669"/>
    <property type="project" value="InterPro"/>
</dbReference>
<proteinExistence type="predicted"/>
<dbReference type="InterPro" id="IPR036875">
    <property type="entry name" value="Znf_CCHC_sf"/>
</dbReference>
<dbReference type="AlphaFoldDB" id="A0A8X6QVM8"/>
<dbReference type="EMBL" id="BMAW01086668">
    <property type="protein sequence ID" value="GFU48318.1"/>
    <property type="molecule type" value="Genomic_DNA"/>
</dbReference>
<name>A0A8X6QVM8_NEPPI</name>
<dbReference type="GO" id="GO:0008270">
    <property type="term" value="F:zinc ion binding"/>
    <property type="evidence" value="ECO:0007669"/>
    <property type="project" value="InterPro"/>
</dbReference>
<sequence length="135" mass="15951">MLHKVFSEARSQKKFINFGRSENRHRRTGNFSPERRSYETHQSKDFEKRMPRKCFNCYSANHLRYNCPKIKKESEPEKLSNSEAQTYFVVPQKGLHLKDITLGEKTIFALIYTSRSVSLLCEDVSRKIVVQQKFS</sequence>
<evidence type="ECO:0000313" key="3">
    <source>
        <dbReference type="Proteomes" id="UP000887013"/>
    </source>
</evidence>
<feature type="region of interest" description="Disordered" evidence="1">
    <location>
        <begin position="17"/>
        <end position="44"/>
    </location>
</feature>
<evidence type="ECO:0008006" key="4">
    <source>
        <dbReference type="Google" id="ProtNLM"/>
    </source>
</evidence>
<organism evidence="2 3">
    <name type="scientific">Nephila pilipes</name>
    <name type="common">Giant wood spider</name>
    <name type="synonym">Nephila maculata</name>
    <dbReference type="NCBI Taxonomy" id="299642"/>
    <lineage>
        <taxon>Eukaryota</taxon>
        <taxon>Metazoa</taxon>
        <taxon>Ecdysozoa</taxon>
        <taxon>Arthropoda</taxon>
        <taxon>Chelicerata</taxon>
        <taxon>Arachnida</taxon>
        <taxon>Araneae</taxon>
        <taxon>Araneomorphae</taxon>
        <taxon>Entelegynae</taxon>
        <taxon>Araneoidea</taxon>
        <taxon>Nephilidae</taxon>
        <taxon>Nephila</taxon>
    </lineage>
</organism>
<evidence type="ECO:0000313" key="2">
    <source>
        <dbReference type="EMBL" id="GFU48318.1"/>
    </source>
</evidence>
<dbReference type="OrthoDB" id="6466362at2759"/>
<feature type="compositionally biased region" description="Basic and acidic residues" evidence="1">
    <location>
        <begin position="33"/>
        <end position="44"/>
    </location>
</feature>
<keyword evidence="3" id="KW-1185">Reference proteome</keyword>
<comment type="caution">
    <text evidence="2">The sequence shown here is derived from an EMBL/GenBank/DDBJ whole genome shotgun (WGS) entry which is preliminary data.</text>
</comment>
<accession>A0A8X6QVM8</accession>
<dbReference type="Proteomes" id="UP000887013">
    <property type="component" value="Unassembled WGS sequence"/>
</dbReference>
<reference evidence="2" key="1">
    <citation type="submission" date="2020-08" db="EMBL/GenBank/DDBJ databases">
        <title>Multicomponent nature underlies the extraordinary mechanical properties of spider dragline silk.</title>
        <authorList>
            <person name="Kono N."/>
            <person name="Nakamura H."/>
            <person name="Mori M."/>
            <person name="Yoshida Y."/>
            <person name="Ohtoshi R."/>
            <person name="Malay A.D."/>
            <person name="Moran D.A.P."/>
            <person name="Tomita M."/>
            <person name="Numata K."/>
            <person name="Arakawa K."/>
        </authorList>
    </citation>
    <scope>NUCLEOTIDE SEQUENCE</scope>
</reference>